<feature type="region of interest" description="Disordered" evidence="1">
    <location>
        <begin position="276"/>
        <end position="297"/>
    </location>
</feature>
<gene>
    <name evidence="2" type="primary">SC423g500010.1_BraROA</name>
    <name evidence="2" type="ORF">IGI04_043122</name>
</gene>
<keyword evidence="3" id="KW-1185">Reference proteome</keyword>
<protein>
    <submittedName>
        <fullName evidence="2">Uncharacterized protein</fullName>
    </submittedName>
</protein>
<feature type="non-terminal residue" evidence="2">
    <location>
        <position position="361"/>
    </location>
</feature>
<dbReference type="EMBL" id="JADBGQ010000265">
    <property type="protein sequence ID" value="KAG5373560.1"/>
    <property type="molecule type" value="Genomic_DNA"/>
</dbReference>
<evidence type="ECO:0000313" key="2">
    <source>
        <dbReference type="EMBL" id="KAG5373560.1"/>
    </source>
</evidence>
<dbReference type="Proteomes" id="UP000823674">
    <property type="component" value="Unassembled WGS sequence"/>
</dbReference>
<evidence type="ECO:0000256" key="1">
    <source>
        <dbReference type="SAM" id="MobiDB-lite"/>
    </source>
</evidence>
<proteinExistence type="predicted"/>
<feature type="region of interest" description="Disordered" evidence="1">
    <location>
        <begin position="82"/>
        <end position="103"/>
    </location>
</feature>
<accession>A0ABQ7KGT3</accession>
<reference evidence="2 3" key="1">
    <citation type="submission" date="2021-03" db="EMBL/GenBank/DDBJ databases">
        <authorList>
            <person name="King G.J."/>
            <person name="Bancroft I."/>
            <person name="Baten A."/>
            <person name="Bloomfield J."/>
            <person name="Borpatragohain P."/>
            <person name="He Z."/>
            <person name="Irish N."/>
            <person name="Irwin J."/>
            <person name="Liu K."/>
            <person name="Mauleon R.P."/>
            <person name="Moore J."/>
            <person name="Morris R."/>
            <person name="Ostergaard L."/>
            <person name="Wang B."/>
            <person name="Wells R."/>
        </authorList>
    </citation>
    <scope>NUCLEOTIDE SEQUENCE [LARGE SCALE GENOMIC DNA]</scope>
    <source>
        <strain evidence="2">R-o-18</strain>
        <tissue evidence="2">Leaf</tissue>
    </source>
</reference>
<feature type="compositionally biased region" description="Polar residues" evidence="1">
    <location>
        <begin position="87"/>
        <end position="103"/>
    </location>
</feature>
<sequence length="361" mass="40699">MICNWGGREHRAYTLASASNHSYTECFIEPSNSSFQPRLRLIQKATETDESQDQDPCKRENLKIRGKTVPGKFAEKFPGKITGDNPAISTANPALDSVDQQSNTSTRTVRVCPGTYGCVHGEGISNKNFFKNIKFGNFWLLRGILGCHVGSFWPTWVSVQYTRSTVCVRQHQQRPWPSRHTHSTSGLSISTHISTSRGLFGRGRKKGKSGFWLMDCRSYTQDVRSTRRTPGLSGCVPCVLVHTGLRQHQQDVRSTTRRTIRPHTQESPCFSVFRHQSAGRPSVTTRRRQHTKDGPSAHAGLPWLSVCVRVSVNTHRTSLSTHRTSVSTHRTSVAVRQYTQDVRDRPSAHISACWPFLWTVR</sequence>
<organism evidence="2 3">
    <name type="scientific">Brassica rapa subsp. trilocularis</name>
    <dbReference type="NCBI Taxonomy" id="1813537"/>
    <lineage>
        <taxon>Eukaryota</taxon>
        <taxon>Viridiplantae</taxon>
        <taxon>Streptophyta</taxon>
        <taxon>Embryophyta</taxon>
        <taxon>Tracheophyta</taxon>
        <taxon>Spermatophyta</taxon>
        <taxon>Magnoliopsida</taxon>
        <taxon>eudicotyledons</taxon>
        <taxon>Gunneridae</taxon>
        <taxon>Pentapetalae</taxon>
        <taxon>rosids</taxon>
        <taxon>malvids</taxon>
        <taxon>Brassicales</taxon>
        <taxon>Brassicaceae</taxon>
        <taxon>Brassiceae</taxon>
        <taxon>Brassica</taxon>
    </lineage>
</organism>
<name>A0ABQ7KGT3_BRACM</name>
<comment type="caution">
    <text evidence="2">The sequence shown here is derived from an EMBL/GenBank/DDBJ whole genome shotgun (WGS) entry which is preliminary data.</text>
</comment>
<evidence type="ECO:0000313" key="3">
    <source>
        <dbReference type="Proteomes" id="UP000823674"/>
    </source>
</evidence>